<feature type="signal peptide" evidence="1">
    <location>
        <begin position="1"/>
        <end position="19"/>
    </location>
</feature>
<dbReference type="AlphaFoldDB" id="A0A6A6FUQ9"/>
<feature type="chain" id="PRO_5025644887" description="Extracellular membrane protein CFEM domain-containing protein" evidence="1">
    <location>
        <begin position="20"/>
        <end position="583"/>
    </location>
</feature>
<proteinExistence type="predicted"/>
<evidence type="ECO:0008006" key="4">
    <source>
        <dbReference type="Google" id="ProtNLM"/>
    </source>
</evidence>
<evidence type="ECO:0000256" key="1">
    <source>
        <dbReference type="SAM" id="SignalP"/>
    </source>
</evidence>
<organism evidence="2 3">
    <name type="scientific">Cercospora zeae-maydis SCOH1-5</name>
    <dbReference type="NCBI Taxonomy" id="717836"/>
    <lineage>
        <taxon>Eukaryota</taxon>
        <taxon>Fungi</taxon>
        <taxon>Dikarya</taxon>
        <taxon>Ascomycota</taxon>
        <taxon>Pezizomycotina</taxon>
        <taxon>Dothideomycetes</taxon>
        <taxon>Dothideomycetidae</taxon>
        <taxon>Mycosphaerellales</taxon>
        <taxon>Mycosphaerellaceae</taxon>
        <taxon>Cercospora</taxon>
    </lineage>
</organism>
<dbReference type="OrthoDB" id="3836772at2759"/>
<evidence type="ECO:0000313" key="2">
    <source>
        <dbReference type="EMBL" id="KAF2217245.1"/>
    </source>
</evidence>
<keyword evidence="1" id="KW-0732">Signal</keyword>
<reference evidence="2" key="1">
    <citation type="journal article" date="2020" name="Stud. Mycol.">
        <title>101 Dothideomycetes genomes: a test case for predicting lifestyles and emergence of pathogens.</title>
        <authorList>
            <person name="Haridas S."/>
            <person name="Albert R."/>
            <person name="Binder M."/>
            <person name="Bloem J."/>
            <person name="Labutti K."/>
            <person name="Salamov A."/>
            <person name="Andreopoulos B."/>
            <person name="Baker S."/>
            <person name="Barry K."/>
            <person name="Bills G."/>
            <person name="Bluhm B."/>
            <person name="Cannon C."/>
            <person name="Castanera R."/>
            <person name="Culley D."/>
            <person name="Daum C."/>
            <person name="Ezra D."/>
            <person name="Gonzalez J."/>
            <person name="Henrissat B."/>
            <person name="Kuo A."/>
            <person name="Liang C."/>
            <person name="Lipzen A."/>
            <person name="Lutzoni F."/>
            <person name="Magnuson J."/>
            <person name="Mondo S."/>
            <person name="Nolan M."/>
            <person name="Ohm R."/>
            <person name="Pangilinan J."/>
            <person name="Park H.-J."/>
            <person name="Ramirez L."/>
            <person name="Alfaro M."/>
            <person name="Sun H."/>
            <person name="Tritt A."/>
            <person name="Yoshinaga Y."/>
            <person name="Zwiers L.-H."/>
            <person name="Turgeon B."/>
            <person name="Goodwin S."/>
            <person name="Spatafora J."/>
            <person name="Crous P."/>
            <person name="Grigoriev I."/>
        </authorList>
    </citation>
    <scope>NUCLEOTIDE SEQUENCE</scope>
    <source>
        <strain evidence="2">SCOH1-5</strain>
    </source>
</reference>
<evidence type="ECO:0000313" key="3">
    <source>
        <dbReference type="Proteomes" id="UP000799539"/>
    </source>
</evidence>
<protein>
    <recommendedName>
        <fullName evidence="4">Extracellular membrane protein CFEM domain-containing protein</fullName>
    </recommendedName>
</protein>
<name>A0A6A6FUQ9_9PEZI</name>
<sequence length="583" mass="58174">MKYTIFAGLVGLASAAVSATPPDTKTCECYTQLTQCQNAPGANMAQCSSDFASCSGTNPYTGSTDEAQAYFDNLKSCCGATSSNGPVVSATPSAVSSNGPVVSATPVAGGSGKPDTKTCDCYSKLTQCQNAPNANMAQCSSDFASWYVKEMDIGIPLLTASSSGTNPYTGSTDQVQAYFDNLKSCCGAPSSNGPVVSATPSAVSSNGPVVSATPVAGGSGKPDTKTCDCYSKLTQCQNAPNANMAQCSADFASCSGTNPYTGSTDQVQAYFDNLKSCCTPTSSNGPVVSSTPVSGATGGKPDTKICACYSTLGQCQNAPNANMAQCSADFASCSGMNPYTSNDVTGFFNNLKQSCPPSSNGPVPSSTPTAGAAGGKPDTKACGCYAQLTQCQNAPNANMAQCSADYASCSGYNPYTQDTATVQAYFANMAKTCPAGGASGNGPAPTAGSYGNGPAPSVVPSSGATGNDKTCGCYAQLTQCQNAPNANMAQCSADYASCSGYNPYTQDTATVQAYFANMAKTCPAGGASSGNGGSANGGTPATLYPLPPSATSNRTIATYTGAASHARVGAGALAAGMAAMLVL</sequence>
<keyword evidence="3" id="KW-1185">Reference proteome</keyword>
<dbReference type="Proteomes" id="UP000799539">
    <property type="component" value="Unassembled WGS sequence"/>
</dbReference>
<dbReference type="EMBL" id="ML992663">
    <property type="protein sequence ID" value="KAF2217245.1"/>
    <property type="molecule type" value="Genomic_DNA"/>
</dbReference>
<accession>A0A6A6FUQ9</accession>
<gene>
    <name evidence="2" type="ORF">CERZMDRAFT_116288</name>
</gene>